<dbReference type="Gene3D" id="3.30.1330.60">
    <property type="entry name" value="OmpA-like domain"/>
    <property type="match status" value="1"/>
</dbReference>
<name>A0A1N6PEJ0_9PSED</name>
<evidence type="ECO:0000313" key="6">
    <source>
        <dbReference type="Proteomes" id="UP000186079"/>
    </source>
</evidence>
<dbReference type="InterPro" id="IPR036737">
    <property type="entry name" value="OmpA-like_sf"/>
</dbReference>
<evidence type="ECO:0000259" key="4">
    <source>
        <dbReference type="PROSITE" id="PS51123"/>
    </source>
</evidence>
<evidence type="ECO:0000256" key="1">
    <source>
        <dbReference type="ARBA" id="ARBA00022729"/>
    </source>
</evidence>
<sequence length="442" mass="47376">MSLLRALLAVSLISGCALSVASPQPATLLSIQGSNTVGAALAPALIEGLFRQQGFSVITRRPGRQENEQTIQARKPDGSWVGIAVAAHGSSTGFRALREGSAQLAASSRPVKDSEVDALAGRGDLRSAAAEQVIAIDGLAIIVHPTNPLRTLDVDQLAALFSGELRSWRQLGGADAPVRLYARDDQSGTYDTFKELVLVPQGRQLDAAAQRFESNDRLAEAVLADPQGIGFVGLASVGRTRALAISAGGAQALLPSPDSIATEDYPLARRLFLYRAPDDNNPWAQALIDFAQSAEGQRIVEQVGFIGQAVRAIPVEAHADLPGDYRQLAQAGRRLSVNFRFQEGSAQLDNKAVRDLLRVRDYLDAHTGDDAQLVLVGFGDAKSDPSRARLLSRLRAETVRRALSRLGVTHTQVLGIGDDLPVADNQAESGRIRNRRVEVWVR</sequence>
<dbReference type="SUPFAM" id="SSF53850">
    <property type="entry name" value="Periplasmic binding protein-like II"/>
    <property type="match status" value="1"/>
</dbReference>
<dbReference type="Pfam" id="PF00691">
    <property type="entry name" value="OmpA"/>
    <property type="match status" value="1"/>
</dbReference>
<gene>
    <name evidence="5" type="ORF">SAMN05421672_102131</name>
</gene>
<dbReference type="PROSITE" id="PS51257">
    <property type="entry name" value="PROKAR_LIPOPROTEIN"/>
    <property type="match status" value="1"/>
</dbReference>
<dbReference type="PANTHER" id="PTHR30570:SF1">
    <property type="entry name" value="PHOSPHATE-BINDING PROTEIN PSTS"/>
    <property type="match status" value="1"/>
</dbReference>
<dbReference type="Gene3D" id="3.40.190.10">
    <property type="entry name" value="Periplasmic binding protein-like II"/>
    <property type="match status" value="2"/>
</dbReference>
<keyword evidence="1 3" id="KW-0732">Signal</keyword>
<dbReference type="CDD" id="cd13653">
    <property type="entry name" value="PBP2_phosphate_like_1"/>
    <property type="match status" value="1"/>
</dbReference>
<dbReference type="Proteomes" id="UP000186079">
    <property type="component" value="Unassembled WGS sequence"/>
</dbReference>
<dbReference type="InterPro" id="IPR050811">
    <property type="entry name" value="Phosphate_ABC_transporter"/>
</dbReference>
<evidence type="ECO:0000313" key="5">
    <source>
        <dbReference type="EMBL" id="SIQ02825.1"/>
    </source>
</evidence>
<organism evidence="5 6">
    <name type="scientific">Pseudomonas flexibilis</name>
    <dbReference type="NCBI Taxonomy" id="706570"/>
    <lineage>
        <taxon>Bacteria</taxon>
        <taxon>Pseudomonadati</taxon>
        <taxon>Pseudomonadota</taxon>
        <taxon>Gammaproteobacteria</taxon>
        <taxon>Pseudomonadales</taxon>
        <taxon>Pseudomonadaceae</taxon>
        <taxon>Pseudomonas</taxon>
    </lineage>
</organism>
<evidence type="ECO:0000256" key="2">
    <source>
        <dbReference type="PROSITE-ProRule" id="PRU00473"/>
    </source>
</evidence>
<feature type="chain" id="PRO_5010176887" evidence="3">
    <location>
        <begin position="22"/>
        <end position="442"/>
    </location>
</feature>
<protein>
    <submittedName>
        <fullName evidence="5">Phosphate ABC transporter substrate-binding protein, PhoT family</fullName>
    </submittedName>
</protein>
<dbReference type="Pfam" id="PF12849">
    <property type="entry name" value="PBP_like_2"/>
    <property type="match status" value="1"/>
</dbReference>
<dbReference type="PROSITE" id="PS51123">
    <property type="entry name" value="OMPA_2"/>
    <property type="match status" value="1"/>
</dbReference>
<keyword evidence="2" id="KW-0472">Membrane</keyword>
<evidence type="ECO:0000256" key="3">
    <source>
        <dbReference type="SAM" id="SignalP"/>
    </source>
</evidence>
<feature type="domain" description="OmpA-like" evidence="4">
    <location>
        <begin position="328"/>
        <end position="442"/>
    </location>
</feature>
<dbReference type="InterPro" id="IPR006665">
    <property type="entry name" value="OmpA-like"/>
</dbReference>
<feature type="signal peptide" evidence="3">
    <location>
        <begin position="1"/>
        <end position="21"/>
    </location>
</feature>
<dbReference type="InterPro" id="IPR024370">
    <property type="entry name" value="PBP_domain"/>
</dbReference>
<dbReference type="SUPFAM" id="SSF103088">
    <property type="entry name" value="OmpA-like"/>
    <property type="match status" value="1"/>
</dbReference>
<reference evidence="5 6" key="1">
    <citation type="submission" date="2017-01" db="EMBL/GenBank/DDBJ databases">
        <authorList>
            <person name="Mah S.A."/>
            <person name="Swanson W.J."/>
            <person name="Moy G.W."/>
            <person name="Vacquier V.D."/>
        </authorList>
    </citation>
    <scope>NUCLEOTIDE SEQUENCE [LARGE SCALE GENOMIC DNA]</scope>
    <source>
        <strain evidence="5 6">ATCC 29606</strain>
    </source>
</reference>
<proteinExistence type="predicted"/>
<dbReference type="RefSeq" id="WP_052199726.1">
    <property type="nucleotide sequence ID" value="NZ_FTMC01000002.1"/>
</dbReference>
<dbReference type="PANTHER" id="PTHR30570">
    <property type="entry name" value="PERIPLASMIC PHOSPHATE BINDING COMPONENT OF PHOSPHATE ABC TRANSPORTER"/>
    <property type="match status" value="1"/>
</dbReference>
<accession>A0A1N6PEJ0</accession>
<dbReference type="AlphaFoldDB" id="A0A1N6PEJ0"/>
<dbReference type="CDD" id="cd07185">
    <property type="entry name" value="OmpA_C-like"/>
    <property type="match status" value="1"/>
</dbReference>
<dbReference type="EMBL" id="FTMC01000002">
    <property type="protein sequence ID" value="SIQ02825.1"/>
    <property type="molecule type" value="Genomic_DNA"/>
</dbReference>
<dbReference type="GO" id="GO:0016020">
    <property type="term" value="C:membrane"/>
    <property type="evidence" value="ECO:0007669"/>
    <property type="project" value="UniProtKB-UniRule"/>
</dbReference>